<dbReference type="GO" id="GO:1901135">
    <property type="term" value="P:carbohydrate derivative metabolic process"/>
    <property type="evidence" value="ECO:0007669"/>
    <property type="project" value="InterPro"/>
</dbReference>
<organism evidence="2 3">
    <name type="scientific">Jiangella alba</name>
    <dbReference type="NCBI Taxonomy" id="561176"/>
    <lineage>
        <taxon>Bacteria</taxon>
        <taxon>Bacillati</taxon>
        <taxon>Actinomycetota</taxon>
        <taxon>Actinomycetes</taxon>
        <taxon>Jiangellales</taxon>
        <taxon>Jiangellaceae</taxon>
        <taxon>Jiangella</taxon>
    </lineage>
</organism>
<keyword evidence="2" id="KW-0413">Isomerase</keyword>
<dbReference type="EMBL" id="FNUC01000003">
    <property type="protein sequence ID" value="SEE40787.1"/>
    <property type="molecule type" value="Genomic_DNA"/>
</dbReference>
<evidence type="ECO:0000313" key="3">
    <source>
        <dbReference type="Proteomes" id="UP000181980"/>
    </source>
</evidence>
<dbReference type="InterPro" id="IPR050099">
    <property type="entry name" value="SIS_GmhA/DiaA_subfam"/>
</dbReference>
<keyword evidence="3" id="KW-1185">Reference proteome</keyword>
<dbReference type="RefSeq" id="WP_069113230.1">
    <property type="nucleotide sequence ID" value="NZ_FNUC01000003.1"/>
</dbReference>
<dbReference type="Gene3D" id="3.40.50.10490">
    <property type="entry name" value="Glucose-6-phosphate isomerase like protein, domain 1"/>
    <property type="match status" value="1"/>
</dbReference>
<dbReference type="PANTHER" id="PTHR30390">
    <property type="entry name" value="SEDOHEPTULOSE 7-PHOSPHATE ISOMERASE / DNAA INITIATOR-ASSOCIATING FACTOR FOR REPLICATION INITIATION"/>
    <property type="match status" value="1"/>
</dbReference>
<sequence length="248" mass="25928">MSEYDAYLDRVAAALDTARTQRRTVETAATWMADAIAGGRVVTVFGASHAGLLAQDLMYRAGGLAAIDAVLPRQLMLDTRPVTDTTRWERRPGFGAELFAGRGLEPGDVVILISVSGRNPVIVEAATTCAAAGAKVVGVTSLEYSRSVTGRGGPRLFEVADLVIDLPGRPGDAAVQLAEDCWAGPTSSAVGAAVLHGLCVTAAAQLVRRGVETPVFQSANTDDGDAANARLLARYRDRVGYLQGFGTP</sequence>
<dbReference type="PANTHER" id="PTHR30390:SF7">
    <property type="entry name" value="PHOSPHOHEPTOSE ISOMERASE"/>
    <property type="match status" value="1"/>
</dbReference>
<evidence type="ECO:0000313" key="2">
    <source>
        <dbReference type="EMBL" id="SEE40787.1"/>
    </source>
</evidence>
<dbReference type="Pfam" id="PF13580">
    <property type="entry name" value="SIS_2"/>
    <property type="match status" value="1"/>
</dbReference>
<dbReference type="PROSITE" id="PS51464">
    <property type="entry name" value="SIS"/>
    <property type="match status" value="1"/>
</dbReference>
<dbReference type="Proteomes" id="UP000181980">
    <property type="component" value="Unassembled WGS sequence"/>
</dbReference>
<protein>
    <submittedName>
        <fullName evidence="2">Uncharacterized protein, contains SIS (Sugar ISomerase) phosphosugar binding domain</fullName>
    </submittedName>
</protein>
<dbReference type="GO" id="GO:0097367">
    <property type="term" value="F:carbohydrate derivative binding"/>
    <property type="evidence" value="ECO:0007669"/>
    <property type="project" value="InterPro"/>
</dbReference>
<dbReference type="InterPro" id="IPR001347">
    <property type="entry name" value="SIS_dom"/>
</dbReference>
<dbReference type="InterPro" id="IPR046348">
    <property type="entry name" value="SIS_dom_sf"/>
</dbReference>
<reference evidence="3" key="1">
    <citation type="submission" date="2016-10" db="EMBL/GenBank/DDBJ databases">
        <authorList>
            <person name="Varghese N."/>
            <person name="Submissions S."/>
        </authorList>
    </citation>
    <scope>NUCLEOTIDE SEQUENCE [LARGE SCALE GENOMIC DNA]</scope>
    <source>
        <strain evidence="3">DSM 45237</strain>
    </source>
</reference>
<dbReference type="OrthoDB" id="9813831at2"/>
<dbReference type="SUPFAM" id="SSF53697">
    <property type="entry name" value="SIS domain"/>
    <property type="match status" value="1"/>
</dbReference>
<dbReference type="NCBIfam" id="NF002805">
    <property type="entry name" value="PRK02947.1"/>
    <property type="match status" value="1"/>
</dbReference>
<evidence type="ECO:0000259" key="1">
    <source>
        <dbReference type="PROSITE" id="PS51464"/>
    </source>
</evidence>
<dbReference type="GO" id="GO:0016853">
    <property type="term" value="F:isomerase activity"/>
    <property type="evidence" value="ECO:0007669"/>
    <property type="project" value="UniProtKB-KW"/>
</dbReference>
<dbReference type="AlphaFoldDB" id="A0A1H5IKT7"/>
<accession>A0A1H5IKT7</accession>
<dbReference type="STRING" id="561176.SAMN04488561_1232"/>
<gene>
    <name evidence="2" type="ORF">SAMN04488561_1232</name>
</gene>
<proteinExistence type="predicted"/>
<name>A0A1H5IKT7_9ACTN</name>
<feature type="domain" description="SIS" evidence="1">
    <location>
        <begin position="32"/>
        <end position="212"/>
    </location>
</feature>